<dbReference type="EMBL" id="CP024847">
    <property type="protein sequence ID" value="AUR52541.1"/>
    <property type="molecule type" value="Genomic_DNA"/>
</dbReference>
<dbReference type="PRINTS" id="PR00083">
    <property type="entry name" value="HOLDHDRGNASE"/>
</dbReference>
<dbReference type="Gene3D" id="3.40.50.1980">
    <property type="entry name" value="Nitrogenase molybdenum iron protein domain"/>
    <property type="match status" value="2"/>
</dbReference>
<evidence type="ECO:0000256" key="16">
    <source>
        <dbReference type="PIRSR" id="PIRSR000099-3"/>
    </source>
</evidence>
<evidence type="ECO:0000256" key="17">
    <source>
        <dbReference type="PIRSR" id="PIRSR000099-4"/>
    </source>
</evidence>
<dbReference type="SUPFAM" id="SSF53720">
    <property type="entry name" value="ALDH-like"/>
    <property type="match status" value="1"/>
</dbReference>
<keyword evidence="8 12" id="KW-0560">Oxidoreductase</keyword>
<dbReference type="GO" id="GO:0004399">
    <property type="term" value="F:histidinol dehydrogenase activity"/>
    <property type="evidence" value="ECO:0007669"/>
    <property type="project" value="UniProtKB-UniRule"/>
</dbReference>
<proteinExistence type="inferred from homology"/>
<dbReference type="CDD" id="cd06572">
    <property type="entry name" value="Histidinol_dh"/>
    <property type="match status" value="1"/>
</dbReference>
<dbReference type="FunFam" id="3.40.50.1980:FF:000002">
    <property type="entry name" value="Histidinol dehydrogenase, chloroplastic"/>
    <property type="match status" value="1"/>
</dbReference>
<dbReference type="GO" id="GO:0000105">
    <property type="term" value="P:L-histidine biosynthetic process"/>
    <property type="evidence" value="ECO:0007669"/>
    <property type="project" value="UniProtKB-UniRule"/>
</dbReference>
<evidence type="ECO:0000256" key="11">
    <source>
        <dbReference type="ARBA" id="ARBA00049489"/>
    </source>
</evidence>
<dbReference type="Pfam" id="PF00815">
    <property type="entry name" value="Histidinol_dh"/>
    <property type="match status" value="1"/>
</dbReference>
<dbReference type="PANTHER" id="PTHR21256:SF2">
    <property type="entry name" value="HISTIDINE BIOSYNTHESIS TRIFUNCTIONAL PROTEIN"/>
    <property type="match status" value="1"/>
</dbReference>
<feature type="binding site" evidence="12 17">
    <location>
        <position position="359"/>
    </location>
    <ligand>
        <name>Zn(2+)</name>
        <dbReference type="ChEBI" id="CHEBI:29105"/>
    </ligand>
</feature>
<keyword evidence="7 12" id="KW-0862">Zinc</keyword>
<dbReference type="GO" id="GO:0008270">
    <property type="term" value="F:zinc ion binding"/>
    <property type="evidence" value="ECO:0007669"/>
    <property type="project" value="UniProtKB-UniRule"/>
</dbReference>
<evidence type="ECO:0000256" key="3">
    <source>
        <dbReference type="ARBA" id="ARBA00010178"/>
    </source>
</evidence>
<organism evidence="19 20">
    <name type="scientific">Aquella oligotrophica</name>
    <dbReference type="NCBI Taxonomy" id="2067065"/>
    <lineage>
        <taxon>Bacteria</taxon>
        <taxon>Pseudomonadati</taxon>
        <taxon>Pseudomonadota</taxon>
        <taxon>Betaproteobacteria</taxon>
        <taxon>Neisseriales</taxon>
        <taxon>Neisseriaceae</taxon>
        <taxon>Aquella</taxon>
    </lineage>
</organism>
<keyword evidence="5 12" id="KW-0028">Amino-acid biosynthesis</keyword>
<feature type="active site" description="Proton acceptor" evidence="12 14">
    <location>
        <position position="325"/>
    </location>
</feature>
<feature type="binding site" evidence="12 17">
    <location>
        <position position="258"/>
    </location>
    <ligand>
        <name>Zn(2+)</name>
        <dbReference type="ChEBI" id="CHEBI:29105"/>
    </ligand>
</feature>
<dbReference type="GO" id="GO:0051287">
    <property type="term" value="F:NAD binding"/>
    <property type="evidence" value="ECO:0007669"/>
    <property type="project" value="InterPro"/>
</dbReference>
<dbReference type="Gene3D" id="1.20.5.1300">
    <property type="match status" value="1"/>
</dbReference>
<evidence type="ECO:0000256" key="14">
    <source>
        <dbReference type="PIRSR" id="PIRSR000099-1"/>
    </source>
</evidence>
<keyword evidence="20" id="KW-1185">Reference proteome</keyword>
<comment type="catalytic activity">
    <reaction evidence="11 12">
        <text>L-histidinol + 2 NAD(+) + H2O = L-histidine + 2 NADH + 3 H(+)</text>
        <dbReference type="Rhea" id="RHEA:20641"/>
        <dbReference type="ChEBI" id="CHEBI:15377"/>
        <dbReference type="ChEBI" id="CHEBI:15378"/>
        <dbReference type="ChEBI" id="CHEBI:57540"/>
        <dbReference type="ChEBI" id="CHEBI:57595"/>
        <dbReference type="ChEBI" id="CHEBI:57699"/>
        <dbReference type="ChEBI" id="CHEBI:57945"/>
        <dbReference type="EC" id="1.1.1.23"/>
    </reaction>
</comment>
<comment type="pathway">
    <text evidence="2 12">Amino-acid biosynthesis; L-histidine biosynthesis; L-histidine from 5-phospho-alpha-D-ribose 1-diphosphate: step 9/9.</text>
</comment>
<dbReference type="KEGG" id="nba:CUN60_09600"/>
<feature type="binding site" evidence="12 16">
    <location>
        <position position="418"/>
    </location>
    <ligand>
        <name>substrate</name>
    </ligand>
</feature>
<dbReference type="HAMAP" id="MF_01024">
    <property type="entry name" value="HisD"/>
    <property type="match status" value="1"/>
</dbReference>
<dbReference type="InterPro" id="IPR016161">
    <property type="entry name" value="Ald_DH/histidinol_DH"/>
</dbReference>
<feature type="binding site" evidence="12 16">
    <location>
        <position position="326"/>
    </location>
    <ligand>
        <name>substrate</name>
    </ligand>
</feature>
<feature type="binding site" evidence="12 16">
    <location>
        <position position="413"/>
    </location>
    <ligand>
        <name>substrate</name>
    </ligand>
</feature>
<dbReference type="Proteomes" id="UP000236655">
    <property type="component" value="Chromosome"/>
</dbReference>
<feature type="binding site" evidence="12 17">
    <location>
        <position position="261"/>
    </location>
    <ligand>
        <name>Zn(2+)</name>
        <dbReference type="ChEBI" id="CHEBI:29105"/>
    </ligand>
</feature>
<sequence>MRVVIWGQLSQTERKLVLARSQASDDEALIRQVKEIIANVRQNGDKALLEYAAKFDGAKLDCLLVSEDEYKAIESLSNDEKQAILTAIDNIRHYHNISCPKSFEFERNGAKLGKLYRPIEKVGLYIPGGTAPLVSTLLMLAIPATIAGCETKVLVTPPGKNGLVNPAILFAAKACGIDAIYKAGGAQAVAALAFGTESIPKVYKIFGPGNKYVTEAKIQVSQTHNGAALDMPAGPSEVLVIADDKANPVFVASDLLAQAEHDVAAQVILLTTSTELANKVHQEVERQTAYLSRKEIIKQSLAKSAVIIAKDLAEAFVISNQYAPEHLILQIANAEDYLPQVINAGSVFVGEWTPESVGDYASGTNHVLPTYGYAQMYSGLDVIAFMKAISFQNLSASGIKTLGPVVETLADLEGLDAHKNAVTVRLQHLNS</sequence>
<dbReference type="RefSeq" id="WP_102951830.1">
    <property type="nucleotide sequence ID" value="NZ_CP024847.1"/>
</dbReference>
<keyword evidence="9 12" id="KW-0520">NAD</keyword>
<feature type="binding site" evidence="12 16">
    <location>
        <position position="359"/>
    </location>
    <ligand>
        <name>substrate</name>
    </ligand>
</feature>
<evidence type="ECO:0000256" key="6">
    <source>
        <dbReference type="ARBA" id="ARBA00022723"/>
    </source>
</evidence>
<feature type="binding site" evidence="12 16">
    <location>
        <position position="236"/>
    </location>
    <ligand>
        <name>substrate</name>
    </ligand>
</feature>
<dbReference type="InterPro" id="IPR012131">
    <property type="entry name" value="Hstdl_DH"/>
</dbReference>
<keyword evidence="6 12" id="KW-0479">Metal-binding</keyword>
<comment type="cofactor">
    <cofactor evidence="12 17">
        <name>Zn(2+)</name>
        <dbReference type="ChEBI" id="CHEBI:29105"/>
    </cofactor>
    <text evidence="12 17">Binds 1 zinc ion per subunit.</text>
</comment>
<evidence type="ECO:0000313" key="19">
    <source>
        <dbReference type="EMBL" id="AUR52541.1"/>
    </source>
</evidence>
<reference evidence="20" key="1">
    <citation type="submission" date="2017-11" db="EMBL/GenBank/DDBJ databases">
        <authorList>
            <person name="Chan K.G."/>
            <person name="Lee L.S."/>
        </authorList>
    </citation>
    <scope>NUCLEOTIDE SEQUENCE [LARGE SCALE GENOMIC DNA]</scope>
    <source>
        <strain evidence="20">DSM 100970</strain>
    </source>
</reference>
<dbReference type="PIRSF" id="PIRSF000099">
    <property type="entry name" value="Histidinol_dh"/>
    <property type="match status" value="1"/>
</dbReference>
<evidence type="ECO:0000256" key="5">
    <source>
        <dbReference type="ARBA" id="ARBA00022605"/>
    </source>
</evidence>
<evidence type="ECO:0000256" key="10">
    <source>
        <dbReference type="ARBA" id="ARBA00023102"/>
    </source>
</evidence>
<evidence type="ECO:0000256" key="2">
    <source>
        <dbReference type="ARBA" id="ARBA00004940"/>
    </source>
</evidence>
<dbReference type="OrthoDB" id="9805269at2"/>
<feature type="binding site" evidence="12 15">
    <location>
        <position position="210"/>
    </location>
    <ligand>
        <name>NAD(+)</name>
        <dbReference type="ChEBI" id="CHEBI:57540"/>
    </ligand>
</feature>
<keyword evidence="10 12" id="KW-0368">Histidine biosynthesis</keyword>
<evidence type="ECO:0000256" key="4">
    <source>
        <dbReference type="ARBA" id="ARBA00012965"/>
    </source>
</evidence>
<evidence type="ECO:0000256" key="18">
    <source>
        <dbReference type="RuleBase" id="RU004175"/>
    </source>
</evidence>
<evidence type="ECO:0000256" key="9">
    <source>
        <dbReference type="ARBA" id="ARBA00023027"/>
    </source>
</evidence>
<evidence type="ECO:0000256" key="1">
    <source>
        <dbReference type="ARBA" id="ARBA00003850"/>
    </source>
</evidence>
<dbReference type="InterPro" id="IPR022695">
    <property type="entry name" value="Histidinol_DH_monofunct"/>
</dbReference>
<feature type="active site" description="Proton acceptor" evidence="12 14">
    <location>
        <position position="326"/>
    </location>
</feature>
<feature type="binding site" evidence="12 16">
    <location>
        <position position="258"/>
    </location>
    <ligand>
        <name>substrate</name>
    </ligand>
</feature>
<feature type="binding site" evidence="12 17">
    <location>
        <position position="418"/>
    </location>
    <ligand>
        <name>Zn(2+)</name>
        <dbReference type="ChEBI" id="CHEBI:29105"/>
    </ligand>
</feature>
<evidence type="ECO:0000313" key="20">
    <source>
        <dbReference type="Proteomes" id="UP000236655"/>
    </source>
</evidence>
<dbReference type="UniPathway" id="UPA00031">
    <property type="reaction ID" value="UER00014"/>
</dbReference>
<name>A0A2I7N7V7_9NEIS</name>
<protein>
    <recommendedName>
        <fullName evidence="4 12">Histidinol dehydrogenase</fullName>
        <shortName evidence="12">HDH</shortName>
        <ecNumber evidence="4 12">1.1.1.23</ecNumber>
    </recommendedName>
</protein>
<dbReference type="EC" id="1.1.1.23" evidence="4 12"/>
<gene>
    <name evidence="12 19" type="primary">hisD</name>
    <name evidence="19" type="ORF">CUN60_09600</name>
</gene>
<evidence type="ECO:0000256" key="15">
    <source>
        <dbReference type="PIRSR" id="PIRSR000099-2"/>
    </source>
</evidence>
<comment type="similarity">
    <text evidence="3 12 13 18">Belongs to the histidinol dehydrogenase family.</text>
</comment>
<comment type="function">
    <text evidence="1 12">Catalyzes the sequential NAD-dependent oxidations of L-histidinol to L-histidinaldehyde and then to L-histidine.</text>
</comment>
<dbReference type="FunFam" id="1.20.5.1300:FF:000002">
    <property type="entry name" value="Histidinol dehydrogenase, chloroplastic"/>
    <property type="match status" value="1"/>
</dbReference>
<evidence type="ECO:0000256" key="7">
    <source>
        <dbReference type="ARBA" id="ARBA00022833"/>
    </source>
</evidence>
<dbReference type="PANTHER" id="PTHR21256">
    <property type="entry name" value="HISTIDINOL DEHYDROGENASE HDH"/>
    <property type="match status" value="1"/>
</dbReference>
<accession>A0A2I7N7V7</accession>
<feature type="binding site" evidence="12 15">
    <location>
        <position position="187"/>
    </location>
    <ligand>
        <name>NAD(+)</name>
        <dbReference type="ChEBI" id="CHEBI:57540"/>
    </ligand>
</feature>
<evidence type="ECO:0000256" key="13">
    <source>
        <dbReference type="PIRNR" id="PIRNR000099"/>
    </source>
</evidence>
<evidence type="ECO:0000256" key="12">
    <source>
        <dbReference type="HAMAP-Rule" id="MF_01024"/>
    </source>
</evidence>
<dbReference type="FunFam" id="3.40.50.1980:FF:000001">
    <property type="entry name" value="Histidinol dehydrogenase"/>
    <property type="match status" value="1"/>
</dbReference>
<feature type="binding site" evidence="12 15">
    <location>
        <position position="125"/>
    </location>
    <ligand>
        <name>NAD(+)</name>
        <dbReference type="ChEBI" id="CHEBI:57540"/>
    </ligand>
</feature>
<dbReference type="NCBIfam" id="TIGR00069">
    <property type="entry name" value="hisD"/>
    <property type="match status" value="1"/>
</dbReference>
<dbReference type="AlphaFoldDB" id="A0A2I7N7V7"/>
<dbReference type="GO" id="GO:0005829">
    <property type="term" value="C:cytosol"/>
    <property type="evidence" value="ECO:0007669"/>
    <property type="project" value="TreeGrafter"/>
</dbReference>
<evidence type="ECO:0000256" key="8">
    <source>
        <dbReference type="ARBA" id="ARBA00023002"/>
    </source>
</evidence>
<feature type="binding site" evidence="12 16">
    <location>
        <position position="261"/>
    </location>
    <ligand>
        <name>substrate</name>
    </ligand>
</feature>